<dbReference type="InterPro" id="IPR024742">
    <property type="entry name" value="Glycogen_debranch_N"/>
</dbReference>
<name>A0ABV8KLD1_9ACTN</name>
<feature type="domain" description="Glycogen debranching enzyme C-terminal" evidence="1">
    <location>
        <begin position="279"/>
        <end position="641"/>
    </location>
</feature>
<dbReference type="InterPro" id="IPR010401">
    <property type="entry name" value="AGL/Gdb1"/>
</dbReference>
<dbReference type="RefSeq" id="WP_377544255.1">
    <property type="nucleotide sequence ID" value="NZ_JBHSBN010000005.1"/>
</dbReference>
<dbReference type="PANTHER" id="PTHR10569:SF2">
    <property type="entry name" value="GLYCOGEN DEBRANCHING ENZYME"/>
    <property type="match status" value="1"/>
</dbReference>
<organism evidence="3 4">
    <name type="scientific">Micromonospora zhanjiangensis</name>
    <dbReference type="NCBI Taxonomy" id="1522057"/>
    <lineage>
        <taxon>Bacteria</taxon>
        <taxon>Bacillati</taxon>
        <taxon>Actinomycetota</taxon>
        <taxon>Actinomycetes</taxon>
        <taxon>Micromonosporales</taxon>
        <taxon>Micromonosporaceae</taxon>
        <taxon>Micromonospora</taxon>
    </lineage>
</organism>
<evidence type="ECO:0000313" key="4">
    <source>
        <dbReference type="Proteomes" id="UP001595868"/>
    </source>
</evidence>
<sequence length="645" mass="68244">MIAFGFGPGVCGHLDVGTSREWLVPDGRGGYAMGTVSGLRTRRYHGLLVVPGSTPAVRHVGLVSLDPAVVWPSGAQARLGAHEWASGSVDPRGFELLERFDLTDGLPRWRWRIGDLVIERELAMAYGRSCVAVVHRLLAGGPVRLELAAACTWRDAHGERRADGPPPRLEPAAGGAIVEGAFRLAGPGWEPVGEWWHGVRHREEAARGLPSDEDLWHAGRFGAELDRPGDTVAVLAWAGDLAAEPAPAVEVVAAARRRNRDVVAAAGPADDVERALVLAADAFVVRAGDGRPDVVAGYPWFGAWSRDTMISYEGLFLSTGRAEQGRDLLRGYAATLSEGMLANTADTGRVEYNTVDGTLWFLHAVGRHVAVTGDDDLAAELLPALRAVVDGHLAGTRYGIGVDPADGLLTHGAAGEALTWMDARVHGVPVTRRAGKPVEVNALWVNGLAVVADLAARAGADPGPATGAHGRAVESFRRRYPAPTGWLHDVLDAPAPAYPLGGAGTYDDDLLRPNQLLAWSLPDPPLRPDPAVLRRVGAALLTPLGPRSLAPDDPGFVGRHRGGPADRDGGYHQGTVWPWLLGPYVDACRRAGLPADGLFVGVEAHLGEYGLGSVSETADGAPPHGATGCPFQAWSVAEVLRVRRN</sequence>
<dbReference type="InterPro" id="IPR008928">
    <property type="entry name" value="6-hairpin_glycosidase_sf"/>
</dbReference>
<gene>
    <name evidence="3" type="ORF">ACFOX0_10330</name>
</gene>
<keyword evidence="4" id="KW-1185">Reference proteome</keyword>
<feature type="domain" description="Glycogen debranching enzyme bacterial and archaeal type N-terminal" evidence="2">
    <location>
        <begin position="20"/>
        <end position="226"/>
    </location>
</feature>
<dbReference type="Pfam" id="PF06202">
    <property type="entry name" value="GDE_C"/>
    <property type="match status" value="1"/>
</dbReference>
<dbReference type="Gene3D" id="1.50.10.10">
    <property type="match status" value="1"/>
</dbReference>
<evidence type="ECO:0000313" key="3">
    <source>
        <dbReference type="EMBL" id="MFC4106331.1"/>
    </source>
</evidence>
<protein>
    <submittedName>
        <fullName evidence="3">Amylo-alpha-1,6-glucosidase</fullName>
    </submittedName>
</protein>
<dbReference type="InterPro" id="IPR012341">
    <property type="entry name" value="6hp_glycosidase-like_sf"/>
</dbReference>
<reference evidence="4" key="1">
    <citation type="journal article" date="2019" name="Int. J. Syst. Evol. Microbiol.">
        <title>The Global Catalogue of Microorganisms (GCM) 10K type strain sequencing project: providing services to taxonomists for standard genome sequencing and annotation.</title>
        <authorList>
            <consortium name="The Broad Institute Genomics Platform"/>
            <consortium name="The Broad Institute Genome Sequencing Center for Infectious Disease"/>
            <person name="Wu L."/>
            <person name="Ma J."/>
        </authorList>
    </citation>
    <scope>NUCLEOTIDE SEQUENCE [LARGE SCALE GENOMIC DNA]</scope>
    <source>
        <strain evidence="4">2902at01</strain>
    </source>
</reference>
<dbReference type="Pfam" id="PF12439">
    <property type="entry name" value="GDE_N"/>
    <property type="match status" value="1"/>
</dbReference>
<evidence type="ECO:0000259" key="1">
    <source>
        <dbReference type="Pfam" id="PF06202"/>
    </source>
</evidence>
<dbReference type="PANTHER" id="PTHR10569">
    <property type="entry name" value="GLYCOGEN DEBRANCHING ENZYME"/>
    <property type="match status" value="1"/>
</dbReference>
<evidence type="ECO:0000259" key="2">
    <source>
        <dbReference type="Pfam" id="PF12439"/>
    </source>
</evidence>
<proteinExistence type="predicted"/>
<dbReference type="InterPro" id="IPR032790">
    <property type="entry name" value="GDE_C"/>
</dbReference>
<accession>A0ABV8KLD1</accession>
<comment type="caution">
    <text evidence="3">The sequence shown here is derived from an EMBL/GenBank/DDBJ whole genome shotgun (WGS) entry which is preliminary data.</text>
</comment>
<dbReference type="Proteomes" id="UP001595868">
    <property type="component" value="Unassembled WGS sequence"/>
</dbReference>
<dbReference type="EMBL" id="JBHSBN010000005">
    <property type="protein sequence ID" value="MFC4106331.1"/>
    <property type="molecule type" value="Genomic_DNA"/>
</dbReference>
<dbReference type="SUPFAM" id="SSF48208">
    <property type="entry name" value="Six-hairpin glycosidases"/>
    <property type="match status" value="1"/>
</dbReference>